<dbReference type="Gene3D" id="3.30.2320.80">
    <property type="match status" value="1"/>
</dbReference>
<dbReference type="GO" id="GO:0008270">
    <property type="term" value="F:zinc ion binding"/>
    <property type="evidence" value="ECO:0007669"/>
    <property type="project" value="UniProtKB-UniRule"/>
</dbReference>
<dbReference type="NCBIfam" id="TIGR00100">
    <property type="entry name" value="hypA"/>
    <property type="match status" value="1"/>
</dbReference>
<dbReference type="PROSITE" id="PS01249">
    <property type="entry name" value="HYPA"/>
    <property type="match status" value="1"/>
</dbReference>
<dbReference type="Proteomes" id="UP001165427">
    <property type="component" value="Unassembled WGS sequence"/>
</dbReference>
<keyword evidence="3 5" id="KW-0479">Metal-binding</keyword>
<organism evidence="6 7">
    <name type="scientific">Desulfatitalea alkaliphila</name>
    <dbReference type="NCBI Taxonomy" id="2929485"/>
    <lineage>
        <taxon>Bacteria</taxon>
        <taxon>Pseudomonadati</taxon>
        <taxon>Thermodesulfobacteriota</taxon>
        <taxon>Desulfobacteria</taxon>
        <taxon>Desulfobacterales</taxon>
        <taxon>Desulfosarcinaceae</taxon>
        <taxon>Desulfatitalea</taxon>
    </lineage>
</organism>
<comment type="function">
    <text evidence="5">Involved in the maturation of [NiFe] hydrogenases. Required for nickel insertion into the metal center of the hydrogenase.</text>
</comment>
<protein>
    <recommendedName>
        <fullName evidence="5">Hydrogenase maturation factor HypA</fullName>
    </recommendedName>
</protein>
<evidence type="ECO:0000256" key="2">
    <source>
        <dbReference type="ARBA" id="ARBA00022596"/>
    </source>
</evidence>
<dbReference type="GO" id="GO:0051604">
    <property type="term" value="P:protein maturation"/>
    <property type="evidence" value="ECO:0007669"/>
    <property type="project" value="InterPro"/>
</dbReference>
<dbReference type="Pfam" id="PF01155">
    <property type="entry name" value="HypA"/>
    <property type="match status" value="1"/>
</dbReference>
<dbReference type="InterPro" id="IPR000688">
    <property type="entry name" value="HypA/HybF"/>
</dbReference>
<feature type="binding site" evidence="5">
    <location>
        <position position="90"/>
    </location>
    <ligand>
        <name>Zn(2+)</name>
        <dbReference type="ChEBI" id="CHEBI:29105"/>
    </ligand>
</feature>
<evidence type="ECO:0000256" key="3">
    <source>
        <dbReference type="ARBA" id="ARBA00022723"/>
    </source>
</evidence>
<dbReference type="PANTHER" id="PTHR34535:SF3">
    <property type="entry name" value="HYDROGENASE MATURATION FACTOR HYPA"/>
    <property type="match status" value="1"/>
</dbReference>
<dbReference type="AlphaFoldDB" id="A0AA41UL65"/>
<evidence type="ECO:0000313" key="7">
    <source>
        <dbReference type="Proteomes" id="UP001165427"/>
    </source>
</evidence>
<name>A0AA41UL65_9BACT</name>
<comment type="caution">
    <text evidence="6">The sequence shown here is derived from an EMBL/GenBank/DDBJ whole genome shotgun (WGS) entry which is preliminary data.</text>
</comment>
<sequence length="122" mass="13006">MHEMGIAMEILEIVQASIPTEMAGVRVARVNLKVGRLSAVVPDSLRFCFGVAADKTAAAGAELAIEEIDVTALCNDCRHQWTVATPIFRCPVCDSGNTELLAGRELEIVSIEVGDEAPEPSP</sequence>
<dbReference type="PANTHER" id="PTHR34535">
    <property type="entry name" value="HYDROGENASE MATURATION FACTOR HYPA"/>
    <property type="match status" value="1"/>
</dbReference>
<proteinExistence type="inferred from homology"/>
<dbReference type="PIRSF" id="PIRSF004761">
    <property type="entry name" value="Hydrgn_mat_HypA"/>
    <property type="match status" value="1"/>
</dbReference>
<dbReference type="EMBL" id="JALJRB010000043">
    <property type="protein sequence ID" value="MCJ8503069.1"/>
    <property type="molecule type" value="Genomic_DNA"/>
</dbReference>
<dbReference type="HAMAP" id="MF_00213">
    <property type="entry name" value="HypA_HybF"/>
    <property type="match status" value="1"/>
</dbReference>
<evidence type="ECO:0000256" key="5">
    <source>
        <dbReference type="HAMAP-Rule" id="MF_00213"/>
    </source>
</evidence>
<dbReference type="InterPro" id="IPR020538">
    <property type="entry name" value="Hydgase_Ni_incorp_HypA/HybF_CS"/>
</dbReference>
<dbReference type="GO" id="GO:0016151">
    <property type="term" value="F:nickel cation binding"/>
    <property type="evidence" value="ECO:0007669"/>
    <property type="project" value="UniProtKB-UniRule"/>
</dbReference>
<gene>
    <name evidence="5 6" type="primary">hypA</name>
    <name evidence="6" type="ORF">MRX98_21025</name>
</gene>
<reference evidence="6" key="1">
    <citation type="submission" date="2022-04" db="EMBL/GenBank/DDBJ databases">
        <title>Desulfatitalea alkaliphila sp. nov., a novel anaerobic sulfate-reducing bacterium isolated from terrestrial mud volcano, Taman Peninsula, Russia.</title>
        <authorList>
            <person name="Khomyakova M.A."/>
            <person name="Merkel A.Y."/>
            <person name="Slobodkin A.I."/>
        </authorList>
    </citation>
    <scope>NUCLEOTIDE SEQUENCE</scope>
    <source>
        <strain evidence="6">M08but</strain>
    </source>
</reference>
<feature type="binding site" evidence="5">
    <location>
        <position position="93"/>
    </location>
    <ligand>
        <name>Zn(2+)</name>
        <dbReference type="ChEBI" id="CHEBI:29105"/>
    </ligand>
</feature>
<feature type="binding site" evidence="5">
    <location>
        <position position="2"/>
    </location>
    <ligand>
        <name>Ni(2+)</name>
        <dbReference type="ChEBI" id="CHEBI:49786"/>
    </ligand>
</feature>
<feature type="binding site" evidence="5">
    <location>
        <position position="77"/>
    </location>
    <ligand>
        <name>Zn(2+)</name>
        <dbReference type="ChEBI" id="CHEBI:29105"/>
    </ligand>
</feature>
<evidence type="ECO:0000256" key="1">
    <source>
        <dbReference type="ARBA" id="ARBA00010748"/>
    </source>
</evidence>
<keyword evidence="2 5" id="KW-0533">Nickel</keyword>
<comment type="similarity">
    <text evidence="1 5">Belongs to the HypA/HybF family.</text>
</comment>
<feature type="binding site" evidence="5">
    <location>
        <position position="74"/>
    </location>
    <ligand>
        <name>Zn(2+)</name>
        <dbReference type="ChEBI" id="CHEBI:29105"/>
    </ligand>
</feature>
<accession>A0AA41UL65</accession>
<keyword evidence="4 5" id="KW-0862">Zinc</keyword>
<evidence type="ECO:0000256" key="4">
    <source>
        <dbReference type="ARBA" id="ARBA00022833"/>
    </source>
</evidence>
<evidence type="ECO:0000313" key="6">
    <source>
        <dbReference type="EMBL" id="MCJ8503069.1"/>
    </source>
</evidence>
<dbReference type="RefSeq" id="WP_246914848.1">
    <property type="nucleotide sequence ID" value="NZ_JALJRB010000043.1"/>
</dbReference>
<keyword evidence="7" id="KW-1185">Reference proteome</keyword>